<dbReference type="EMBL" id="HG806392">
    <property type="protein sequence ID" value="CDW58670.1"/>
    <property type="molecule type" value="Genomic_DNA"/>
</dbReference>
<evidence type="ECO:0000256" key="1">
    <source>
        <dbReference type="SAM" id="MobiDB-lite"/>
    </source>
</evidence>
<reference evidence="3" key="2">
    <citation type="submission" date="2014-03" db="EMBL/GenBank/DDBJ databases">
        <title>The whipworm genome and dual-species transcriptomics of an intimate host-pathogen interaction.</title>
        <authorList>
            <person name="Foth B.J."/>
            <person name="Tsai I.J."/>
            <person name="Reid A.J."/>
            <person name="Bancroft A.J."/>
            <person name="Nichol S."/>
            <person name="Tracey A."/>
            <person name="Holroyd N."/>
            <person name="Cotton J.A."/>
            <person name="Stanley E.J."/>
            <person name="Zarowiecki M."/>
            <person name="Liu J.Z."/>
            <person name="Huckvale T."/>
            <person name="Cooper P.J."/>
            <person name="Grencis R.K."/>
            <person name="Berriman M."/>
        </authorList>
    </citation>
    <scope>NUCLEOTIDE SEQUENCE [LARGE SCALE GENOMIC DNA]</scope>
</reference>
<sequence>MACGVNPTTSVELVALVGSAGSKQQQKQQQQQTNRPTCDSSLALVQSTEPSWNGHPGQGDAYGSSNFHFSIDSLPKKSTTFKLEPEYIPGPKTPGDGASDAGKQNRDRTRAKIRKIVCVVGVSLTVICIVLVAISFALGQEIDRMGKCDCLNTAKGTIH</sequence>
<keyword evidence="2" id="KW-0472">Membrane</keyword>
<keyword evidence="2" id="KW-0812">Transmembrane</keyword>
<evidence type="ECO:0000313" key="4">
    <source>
        <dbReference type="Proteomes" id="UP000030665"/>
    </source>
</evidence>
<feature type="transmembrane region" description="Helical" evidence="2">
    <location>
        <begin position="116"/>
        <end position="138"/>
    </location>
</feature>
<dbReference type="Proteomes" id="UP000030665">
    <property type="component" value="Unassembled WGS sequence"/>
</dbReference>
<evidence type="ECO:0000313" key="3">
    <source>
        <dbReference type="EMBL" id="CDW58670.1"/>
    </source>
</evidence>
<dbReference type="AlphaFoldDB" id="A0A077ZJE4"/>
<name>A0A077ZJE4_TRITR</name>
<dbReference type="OrthoDB" id="5914801at2759"/>
<reference evidence="3" key="1">
    <citation type="submission" date="2014-01" db="EMBL/GenBank/DDBJ databases">
        <authorList>
            <person name="Aslett M."/>
        </authorList>
    </citation>
    <scope>NUCLEOTIDE SEQUENCE</scope>
</reference>
<protein>
    <submittedName>
        <fullName evidence="3">Uncharacterized protein</fullName>
    </submittedName>
</protein>
<keyword evidence="2" id="KW-1133">Transmembrane helix</keyword>
<feature type="region of interest" description="Disordered" evidence="1">
    <location>
        <begin position="47"/>
        <end position="66"/>
    </location>
</feature>
<evidence type="ECO:0000256" key="2">
    <source>
        <dbReference type="SAM" id="Phobius"/>
    </source>
</evidence>
<feature type="region of interest" description="Disordered" evidence="1">
    <location>
        <begin position="82"/>
        <end position="106"/>
    </location>
</feature>
<proteinExistence type="predicted"/>
<keyword evidence="4" id="KW-1185">Reference proteome</keyword>
<accession>A0A077ZJE4</accession>
<gene>
    <name evidence="3" type="ORF">TTRE_0000699401</name>
</gene>
<organism evidence="3 4">
    <name type="scientific">Trichuris trichiura</name>
    <name type="common">Whipworm</name>
    <name type="synonym">Trichocephalus trichiurus</name>
    <dbReference type="NCBI Taxonomy" id="36087"/>
    <lineage>
        <taxon>Eukaryota</taxon>
        <taxon>Metazoa</taxon>
        <taxon>Ecdysozoa</taxon>
        <taxon>Nematoda</taxon>
        <taxon>Enoplea</taxon>
        <taxon>Dorylaimia</taxon>
        <taxon>Trichinellida</taxon>
        <taxon>Trichuridae</taxon>
        <taxon>Trichuris</taxon>
    </lineage>
</organism>